<evidence type="ECO:0000313" key="2">
    <source>
        <dbReference type="EMBL" id="KAA8635606.1"/>
    </source>
</evidence>
<feature type="compositionally biased region" description="Acidic residues" evidence="1">
    <location>
        <begin position="342"/>
        <end position="360"/>
    </location>
</feature>
<dbReference type="VEuPathDB" id="FungiDB:SMAC_08561"/>
<dbReference type="EMBL" id="NMPR01000011">
    <property type="protein sequence ID" value="KAA8635606.1"/>
    <property type="molecule type" value="Genomic_DNA"/>
</dbReference>
<feature type="compositionally biased region" description="Pro residues" evidence="1">
    <location>
        <begin position="304"/>
        <end position="323"/>
    </location>
</feature>
<evidence type="ECO:0000256" key="1">
    <source>
        <dbReference type="SAM" id="MobiDB-lite"/>
    </source>
</evidence>
<feature type="compositionally biased region" description="Low complexity" evidence="1">
    <location>
        <begin position="831"/>
        <end position="853"/>
    </location>
</feature>
<feature type="compositionally biased region" description="Basic residues" evidence="1">
    <location>
        <begin position="599"/>
        <end position="613"/>
    </location>
</feature>
<feature type="compositionally biased region" description="Basic and acidic residues" evidence="1">
    <location>
        <begin position="1012"/>
        <end position="1021"/>
    </location>
</feature>
<feature type="compositionally biased region" description="Basic and acidic residues" evidence="1">
    <location>
        <begin position="331"/>
        <end position="341"/>
    </location>
</feature>
<dbReference type="OMA" id="PCFREQV"/>
<feature type="compositionally biased region" description="Basic and acidic residues" evidence="1">
    <location>
        <begin position="1256"/>
        <end position="1270"/>
    </location>
</feature>
<sequence length="1443" mass="160071">MKGLRVQYRAAGDQIRKEEPLDRAALQARVRKLLVADDELEDPRPPRSRLNVFAVVKRSAVKVNKADNDEGRFVKGPKAKGVNILDPSYRPPKVDSESDEDLDMRFVPGDPPVSAGNYTSPPPFSIASVPSLTPATRRPPPARKATANKKRAKGVMQDPSYRPPKADSGESDEDSDVGFVPGDLPGDLPVSVPVPVPAVNQTLPPTVARTSMPSLTTATATRPPPPRPTPSKPTADKQRPKAPQAMQDLSFRPPKSDSESDEDLNMRFVPGDLPIFGQHQGQEQVQFSPDTSVTVTSVSISPPRAQPARPPRPLWPPPPPQPIPSRLKRKRIDDPTYRPSEDSEESSFEEDGDGEESESDEGIKRLKGLVVDDVKAKRVKRRKKGKKNNAKAPEQPLEEDGNDGLAKENGAGKRNAKKKGVSFWDPSYKPPKDDEDNSEEDNKLDEAIKAVKGLINDNTVTKAKKANATVTEKHPKTLQDGEKNERLPKGGGDERRKQNTKKKGKSVFDRSYRPSGDKKDDSDEYSDEWSSSDGGTRRRRKRARVPKGDPGPNGKEDGTEVNDGDKVSPEEPKAQDGVKVEEEIPLCQAPPSRCLPPKFGRRKIKQRDRHKPPRVYDPSYKPGNTPSDDDSNSFDSSGSSDEGKKERRRRRAQPRRRRFLPMTDMKEEVIRRMLGRPRHGFGAAPAMTARSPADPAMTLAGNLKRKRPRVERRQTSDQCFRPSETTSDEYSDDWDSSEESSEFGEVGVKGKKQRKTKKKGRGKTKKAKANGEETVQVLAAMTGKEDLQNGNPTQAHEAPQGNVKPRAVNQSVTVPVTNTKTKRRRDPLDLDSTYRPSSDSYSSESESGSGFTSNLDHPVPTATPQVSNDIEKSELLLQQEGEVAASPVSLGVEAPQIQIVSQDPDNVKTAFYPLCHGRYTPWPPAPGTVYCQPCFREQVVIRGLLIRRGISETLRLLKVLLGGGSDFGKELNVALEEILDDVETEQMRRTRVEDYGQDQEEKVKRQERVRRGKDTQADAKPMHSTRSSLRELPEDVQTFLVLRRLTDLVNSARTSTESTERPSISNTPHTKTPSINFPSTTDAVLPKSCSQQQELTGPSRYSSPLPSHLALVSKGEAQNRTGTSIGMNMSYFSSKHHLSAGSHLPCPSPGPLDNAMNVLHDALGVSTWQARRLWNRYGGSRIWDLAKVDSLVQKSHARFQNGRQVKMEFPGAEGKNWDIKAGMGNNDTDQDVMHALEGLADLEKKFPIAFAANASQEEKERAERQKEQGRDIGMLSLGEKEGKKRSRDEDDYSFLGWDHIGPPSKKCKLTTPIDLFKPQSQEAVPSQPWIPEDNMNPRMIPCHSCSRFHTVNYNSYASSRGNNCKAMGSRPWVKTLQWALDIGESEAAKLTLNNLLDFISRSGKTAHVKKSGWEFVVHHPGGTNEAETRIVFLDVRPGLDMQL</sequence>
<feature type="compositionally biased region" description="Pro residues" evidence="1">
    <location>
        <begin position="222"/>
        <end position="231"/>
    </location>
</feature>
<reference evidence="2 3" key="1">
    <citation type="submission" date="2017-07" db="EMBL/GenBank/DDBJ databases">
        <title>Genome sequence of the Sordaria macrospora wild type strain R19027.</title>
        <authorList>
            <person name="Nowrousian M."/>
            <person name="Teichert I."/>
            <person name="Kueck U."/>
        </authorList>
    </citation>
    <scope>NUCLEOTIDE SEQUENCE [LARGE SCALE GENOMIC DNA]</scope>
    <source>
        <strain evidence="2 3">R19027</strain>
        <tissue evidence="2">Mycelium</tissue>
    </source>
</reference>
<organism evidence="2 3">
    <name type="scientific">Sordaria macrospora</name>
    <dbReference type="NCBI Taxonomy" id="5147"/>
    <lineage>
        <taxon>Eukaryota</taxon>
        <taxon>Fungi</taxon>
        <taxon>Dikarya</taxon>
        <taxon>Ascomycota</taxon>
        <taxon>Pezizomycotina</taxon>
        <taxon>Sordariomycetes</taxon>
        <taxon>Sordariomycetidae</taxon>
        <taxon>Sordariales</taxon>
        <taxon>Sordariaceae</taxon>
        <taxon>Sordaria</taxon>
    </lineage>
</organism>
<feature type="compositionally biased region" description="Basic residues" evidence="1">
    <location>
        <begin position="377"/>
        <end position="389"/>
    </location>
</feature>
<feature type="compositionally biased region" description="Low complexity" evidence="1">
    <location>
        <begin position="189"/>
        <end position="199"/>
    </location>
</feature>
<proteinExistence type="predicted"/>
<name>A0A8S9A265_SORMA</name>
<feature type="compositionally biased region" description="Low complexity" evidence="1">
    <location>
        <begin position="288"/>
        <end position="303"/>
    </location>
</feature>
<dbReference type="Proteomes" id="UP000433876">
    <property type="component" value="Unassembled WGS sequence"/>
</dbReference>
<feature type="compositionally biased region" description="Basic and acidic residues" evidence="1">
    <location>
        <begin position="554"/>
        <end position="582"/>
    </location>
</feature>
<feature type="compositionally biased region" description="Polar residues" evidence="1">
    <location>
        <begin position="808"/>
        <end position="819"/>
    </location>
</feature>
<feature type="compositionally biased region" description="Basic residues" evidence="1">
    <location>
        <begin position="646"/>
        <end position="659"/>
    </location>
</feature>
<gene>
    <name evidence="2" type="ORF">SMACR_08561</name>
</gene>
<feature type="compositionally biased region" description="Basic residues" evidence="1">
    <location>
        <begin position="749"/>
        <end position="768"/>
    </location>
</feature>
<feature type="region of interest" description="Disordered" evidence="1">
    <location>
        <begin position="676"/>
        <end position="865"/>
    </location>
</feature>
<feature type="region of interest" description="Disordered" evidence="1">
    <location>
        <begin position="1051"/>
        <end position="1083"/>
    </location>
</feature>
<protein>
    <submittedName>
        <fullName evidence="2">Uncharacterized protein</fullName>
    </submittedName>
</protein>
<feature type="region of interest" description="Disordered" evidence="1">
    <location>
        <begin position="1254"/>
        <end position="1285"/>
    </location>
</feature>
<feature type="compositionally biased region" description="Basic and acidic residues" evidence="1">
    <location>
        <begin position="993"/>
        <end position="1006"/>
    </location>
</feature>
<feature type="compositionally biased region" description="Basic and acidic residues" evidence="1">
    <location>
        <begin position="506"/>
        <end position="521"/>
    </location>
</feature>
<feature type="region of interest" description="Disordered" evidence="1">
    <location>
        <begin position="72"/>
        <end position="664"/>
    </location>
</feature>
<feature type="compositionally biased region" description="Basic and acidic residues" evidence="1">
    <location>
        <begin position="440"/>
        <end position="449"/>
    </location>
</feature>
<feature type="compositionally biased region" description="Polar residues" evidence="1">
    <location>
        <begin position="200"/>
        <end position="212"/>
    </location>
</feature>
<feature type="compositionally biased region" description="Acidic residues" evidence="1">
    <location>
        <begin position="726"/>
        <end position="742"/>
    </location>
</feature>
<accession>A0A8S9A265</accession>
<feature type="compositionally biased region" description="Basic and acidic residues" evidence="1">
    <location>
        <begin position="471"/>
        <end position="497"/>
    </location>
</feature>
<feature type="region of interest" description="Disordered" evidence="1">
    <location>
        <begin position="993"/>
        <end position="1028"/>
    </location>
</feature>
<evidence type="ECO:0000313" key="3">
    <source>
        <dbReference type="Proteomes" id="UP000433876"/>
    </source>
</evidence>
<comment type="caution">
    <text evidence="2">The sequence shown here is derived from an EMBL/GenBank/DDBJ whole genome shotgun (WGS) entry which is preliminary data.</text>
</comment>